<dbReference type="FunFam" id="2.40.50.140:FF:000041">
    <property type="entry name" value="Replication protein A subunit"/>
    <property type="match status" value="1"/>
</dbReference>
<comment type="subcellular location">
    <subcellularLocation>
        <location evidence="1 9">Nucleus</location>
    </subcellularLocation>
</comment>
<evidence type="ECO:0000256" key="10">
    <source>
        <dbReference type="SAM" id="MobiDB-lite"/>
    </source>
</evidence>
<dbReference type="Proteomes" id="UP000275846">
    <property type="component" value="Unassembled WGS sequence"/>
</dbReference>
<dbReference type="InterPro" id="IPR013955">
    <property type="entry name" value="Rep_factor-A_C"/>
</dbReference>
<dbReference type="Pfam" id="PF04057">
    <property type="entry name" value="Rep-A_N"/>
    <property type="match status" value="1"/>
</dbReference>
<gene>
    <name evidence="15" type="ORF">SSLN_LOCUS13</name>
</gene>
<dbReference type="InterPro" id="IPR047192">
    <property type="entry name" value="Euk_RPA1_DBD_C"/>
</dbReference>
<accession>A0A183S715</accession>
<organism evidence="17">
    <name type="scientific">Schistocephalus solidus</name>
    <name type="common">Tapeworm</name>
    <dbReference type="NCBI Taxonomy" id="70667"/>
    <lineage>
        <taxon>Eukaryota</taxon>
        <taxon>Metazoa</taxon>
        <taxon>Spiralia</taxon>
        <taxon>Lophotrochozoa</taxon>
        <taxon>Platyhelminthes</taxon>
        <taxon>Cestoda</taxon>
        <taxon>Eucestoda</taxon>
        <taxon>Diphyllobothriidea</taxon>
        <taxon>Diphyllobothriidae</taxon>
        <taxon>Schistocephalus</taxon>
    </lineage>
</organism>
<keyword evidence="4 9" id="KW-0479">Metal-binding</keyword>
<dbReference type="Gene3D" id="2.40.50.140">
    <property type="entry name" value="Nucleic acid-binding proteins"/>
    <property type="match status" value="4"/>
</dbReference>
<keyword evidence="3 9" id="KW-0235">DNA replication</keyword>
<dbReference type="GO" id="GO:0006260">
    <property type="term" value="P:DNA replication"/>
    <property type="evidence" value="ECO:0007669"/>
    <property type="project" value="UniProtKB-KW"/>
</dbReference>
<evidence type="ECO:0000256" key="5">
    <source>
        <dbReference type="ARBA" id="ARBA00022771"/>
    </source>
</evidence>
<keyword evidence="7 9" id="KW-0238">DNA-binding</keyword>
<feature type="compositionally biased region" description="Polar residues" evidence="10">
    <location>
        <begin position="77"/>
        <end position="86"/>
    </location>
</feature>
<feature type="domain" description="OB" evidence="11">
    <location>
        <begin position="131"/>
        <end position="212"/>
    </location>
</feature>
<dbReference type="NCBIfam" id="TIGR00617">
    <property type="entry name" value="rpa1"/>
    <property type="match status" value="1"/>
</dbReference>
<evidence type="ECO:0000256" key="4">
    <source>
        <dbReference type="ARBA" id="ARBA00022723"/>
    </source>
</evidence>
<dbReference type="GO" id="GO:0006310">
    <property type="term" value="P:DNA recombination"/>
    <property type="evidence" value="ECO:0007669"/>
    <property type="project" value="InterPro"/>
</dbReference>
<evidence type="ECO:0000259" key="12">
    <source>
        <dbReference type="Pfam" id="PF04057"/>
    </source>
</evidence>
<dbReference type="SUPFAM" id="SSF50249">
    <property type="entry name" value="Nucleic acid-binding proteins"/>
    <property type="match status" value="5"/>
</dbReference>
<keyword evidence="5 9" id="KW-0863">Zinc-finger</keyword>
<comment type="subunit">
    <text evidence="9">Component of the heterotrimeric canonical replication protein A complex (RPA).</text>
</comment>
<dbReference type="PANTHER" id="PTHR47165">
    <property type="entry name" value="OS03G0429900 PROTEIN"/>
    <property type="match status" value="1"/>
</dbReference>
<dbReference type="GO" id="GO:0003677">
    <property type="term" value="F:DNA binding"/>
    <property type="evidence" value="ECO:0007669"/>
    <property type="project" value="UniProtKB-KW"/>
</dbReference>
<evidence type="ECO:0000256" key="3">
    <source>
        <dbReference type="ARBA" id="ARBA00022705"/>
    </source>
</evidence>
<dbReference type="InterPro" id="IPR012340">
    <property type="entry name" value="NA-bd_OB-fold"/>
</dbReference>
<dbReference type="InterPro" id="IPR007199">
    <property type="entry name" value="Rep_factor-A_N"/>
</dbReference>
<dbReference type="EMBL" id="UYSU01000004">
    <property type="protein sequence ID" value="VDL80529.1"/>
    <property type="molecule type" value="Genomic_DNA"/>
</dbReference>
<reference evidence="15 16" key="2">
    <citation type="submission" date="2018-11" db="EMBL/GenBank/DDBJ databases">
        <authorList>
            <consortium name="Pathogen Informatics"/>
        </authorList>
    </citation>
    <scope>NUCLEOTIDE SEQUENCE [LARGE SCALE GENOMIC DNA]</scope>
    <source>
        <strain evidence="15 16">NST_G2</strain>
    </source>
</reference>
<evidence type="ECO:0000259" key="11">
    <source>
        <dbReference type="Pfam" id="PF01336"/>
    </source>
</evidence>
<keyword evidence="6 9" id="KW-0862">Zinc</keyword>
<dbReference type="PANTHER" id="PTHR47165:SF4">
    <property type="entry name" value="OS03G0429900 PROTEIN"/>
    <property type="match status" value="1"/>
</dbReference>
<dbReference type="CDD" id="cd04475">
    <property type="entry name" value="RPA1_DBD_B"/>
    <property type="match status" value="1"/>
</dbReference>
<evidence type="ECO:0000256" key="7">
    <source>
        <dbReference type="ARBA" id="ARBA00023125"/>
    </source>
</evidence>
<evidence type="ECO:0000256" key="1">
    <source>
        <dbReference type="ARBA" id="ARBA00004123"/>
    </source>
</evidence>
<dbReference type="CDD" id="cd04474">
    <property type="entry name" value="RPA1_DBD_A"/>
    <property type="match status" value="1"/>
</dbReference>
<name>A0A183S715_SCHSO</name>
<evidence type="ECO:0000259" key="13">
    <source>
        <dbReference type="Pfam" id="PF08646"/>
    </source>
</evidence>
<feature type="domain" description="Replication factor-A protein 1 N-terminal" evidence="12">
    <location>
        <begin position="1"/>
        <end position="43"/>
    </location>
</feature>
<dbReference type="CDD" id="cd04476">
    <property type="entry name" value="RPA1_DBD_C"/>
    <property type="match status" value="1"/>
</dbReference>
<dbReference type="AlphaFoldDB" id="A0A183S715"/>
<comment type="function">
    <text evidence="9">As part of the heterotrimeric replication protein A complex (RPA/RP-A), binds and stabilizes single-stranded DNA intermediates, that form during DNA replication or upon DNA stress. It prevents their reannealing and in parallel, recruits and activates different proteins and complexes involved in DNA metabolism. Thereby, it plays an essential role both in DNA replication and the cellular response to DNA damage.</text>
</comment>
<dbReference type="InterPro" id="IPR004591">
    <property type="entry name" value="Rfa1"/>
</dbReference>
<proteinExistence type="inferred from homology"/>
<dbReference type="GO" id="GO:0008270">
    <property type="term" value="F:zinc ion binding"/>
    <property type="evidence" value="ECO:0007669"/>
    <property type="project" value="UniProtKB-KW"/>
</dbReference>
<dbReference type="GO" id="GO:0005634">
    <property type="term" value="C:nucleus"/>
    <property type="evidence" value="ECO:0007669"/>
    <property type="project" value="UniProtKB-SubCell"/>
</dbReference>
<dbReference type="FunFam" id="2.40.50.140:FF:000064">
    <property type="entry name" value="Replication protein A subunit"/>
    <property type="match status" value="1"/>
</dbReference>
<dbReference type="STRING" id="70667.A0A183S715"/>
<dbReference type="InterPro" id="IPR031657">
    <property type="entry name" value="REPA_OB_2"/>
</dbReference>
<dbReference type="Pfam" id="PF08646">
    <property type="entry name" value="Rep_fac-A_C"/>
    <property type="match status" value="2"/>
</dbReference>
<evidence type="ECO:0000313" key="15">
    <source>
        <dbReference type="EMBL" id="VDL80529.1"/>
    </source>
</evidence>
<feature type="domain" description="Replication protein A OB" evidence="14">
    <location>
        <begin position="250"/>
        <end position="333"/>
    </location>
</feature>
<feature type="domain" description="Replication factor A C-terminal" evidence="13">
    <location>
        <begin position="475"/>
        <end position="568"/>
    </location>
</feature>
<reference evidence="17" key="1">
    <citation type="submission" date="2016-06" db="UniProtKB">
        <authorList>
            <consortium name="WormBaseParasite"/>
        </authorList>
    </citation>
    <scope>IDENTIFICATION</scope>
</reference>
<keyword evidence="16" id="KW-1185">Reference proteome</keyword>
<protein>
    <recommendedName>
        <fullName evidence="9">Replication protein A subunit</fullName>
    </recommendedName>
</protein>
<dbReference type="Pfam" id="PF01336">
    <property type="entry name" value="tRNA_anti-codon"/>
    <property type="match status" value="1"/>
</dbReference>
<evidence type="ECO:0000259" key="14">
    <source>
        <dbReference type="Pfam" id="PF16900"/>
    </source>
</evidence>
<feature type="domain" description="Replication factor A C-terminal" evidence="13">
    <location>
        <begin position="398"/>
        <end position="455"/>
    </location>
</feature>
<dbReference type="Pfam" id="PF16900">
    <property type="entry name" value="REPA_OB_2"/>
    <property type="match status" value="1"/>
</dbReference>
<evidence type="ECO:0000256" key="8">
    <source>
        <dbReference type="ARBA" id="ARBA00023242"/>
    </source>
</evidence>
<evidence type="ECO:0000313" key="17">
    <source>
        <dbReference type="WBParaSite" id="SSLN_0000001201-mRNA-1"/>
    </source>
</evidence>
<evidence type="ECO:0000256" key="9">
    <source>
        <dbReference type="RuleBase" id="RU364130"/>
    </source>
</evidence>
<comment type="similarity">
    <text evidence="2 9">Belongs to the replication factor A protein 1 family.</text>
</comment>
<feature type="compositionally biased region" description="Polar residues" evidence="10">
    <location>
        <begin position="97"/>
        <end position="112"/>
    </location>
</feature>
<dbReference type="WBParaSite" id="SSLN_0000001201-mRNA-1">
    <property type="protein sequence ID" value="SSLN_0000001201-mRNA-1"/>
    <property type="gene ID" value="SSLN_0000001201"/>
</dbReference>
<evidence type="ECO:0000256" key="2">
    <source>
        <dbReference type="ARBA" id="ARBA00005690"/>
    </source>
</evidence>
<dbReference type="InterPro" id="IPR004365">
    <property type="entry name" value="NA-bd_OB_tRNA"/>
</dbReference>
<dbReference type="GO" id="GO:0006281">
    <property type="term" value="P:DNA repair"/>
    <property type="evidence" value="ECO:0007669"/>
    <property type="project" value="InterPro"/>
</dbReference>
<evidence type="ECO:0000313" key="16">
    <source>
        <dbReference type="Proteomes" id="UP000275846"/>
    </source>
</evidence>
<sequence length="588" mass="65174">MLATQLNHLIENEELVVNSVIRVKKYVCNNVQKDKFVLLFMHFHLLRYVVIVLETEILGVDNGPVDSLSRAPFKQVPTNVGTSSARASVPEALKTPPKSSSSFAPSTPGTPGSATGRVFSIQSLNPYQSRWTIRARVSQKATIRTWNKNGREGKLFSFTLLDESGEIRATAFNAEVDKFYDLIEVQKVYYISKATLKPANKQYNTTNNDYEMTLNSDTQIVPCEDGDDADVPETKFNFTEIGKLDLCHPDIVGVAHETGELQTITAKASQRELQKRDVGLVDTSGCLVRLTLWGNEAVDFDGSTNPAVVIKSAKISDFNGRSLSTTAQSSLVISPTNIPEALRLKGWYEREGRSANFETYRGEMGGLGGADGLAGGRGLNLLSDLAASGVGTNPKGDYFTCKATVSFMKKENFMYQACPTEGCNKKVIDMGNGLYRCEKCARETPSYKWRLLLMVRWCSPFNFLTYPRLLFEHSSFLQAKIADISGEQWITCFQDTAEALLGRTADDLGSMKDAQDESQLDGVFVASSFKSWIFRLRAKIDNFNDESRLRIVAMEAKPVVYADYAKQLQKLIDALIPTLPAELTSDEA</sequence>
<feature type="region of interest" description="Disordered" evidence="10">
    <location>
        <begin position="77"/>
        <end position="112"/>
    </location>
</feature>
<keyword evidence="8 9" id="KW-0539">Nucleus</keyword>
<evidence type="ECO:0000256" key="6">
    <source>
        <dbReference type="ARBA" id="ARBA00022833"/>
    </source>
</evidence>
<dbReference type="OrthoDB" id="1751331at2759"/>